<evidence type="ECO:0000256" key="4">
    <source>
        <dbReference type="ARBA" id="ARBA00022980"/>
    </source>
</evidence>
<organism evidence="7 8">
    <name type="scientific">Hujiaoplasma nucleasis</name>
    <dbReference type="NCBI Taxonomy" id="2725268"/>
    <lineage>
        <taxon>Bacteria</taxon>
        <taxon>Bacillati</taxon>
        <taxon>Mycoplasmatota</taxon>
        <taxon>Mollicutes</taxon>
        <taxon>Candidatus Izemoplasmatales</taxon>
        <taxon>Hujiaoplasmataceae</taxon>
        <taxon>Hujiaoplasma</taxon>
    </lineage>
</organism>
<dbReference type="PANTHER" id="PTHR11620">
    <property type="entry name" value="60S RIBOSOMAL PROTEIN L23A"/>
    <property type="match status" value="1"/>
</dbReference>
<evidence type="ECO:0000313" key="8">
    <source>
        <dbReference type="Proteomes" id="UP000512167"/>
    </source>
</evidence>
<evidence type="ECO:0000313" key="7">
    <source>
        <dbReference type="EMBL" id="QLY40362.1"/>
    </source>
</evidence>
<evidence type="ECO:0000256" key="2">
    <source>
        <dbReference type="ARBA" id="ARBA00022730"/>
    </source>
</evidence>
<dbReference type="NCBIfam" id="NF004363">
    <property type="entry name" value="PRK05738.2-4"/>
    <property type="match status" value="1"/>
</dbReference>
<dbReference type="Gene3D" id="3.30.70.330">
    <property type="match status" value="1"/>
</dbReference>
<dbReference type="Proteomes" id="UP000512167">
    <property type="component" value="Chromosome"/>
</dbReference>
<accession>A0A7L6N4D7</accession>
<dbReference type="GO" id="GO:0006412">
    <property type="term" value="P:translation"/>
    <property type="evidence" value="ECO:0007669"/>
    <property type="project" value="UniProtKB-UniRule"/>
</dbReference>
<dbReference type="HAMAP" id="MF_01369_B">
    <property type="entry name" value="Ribosomal_uL23_B"/>
    <property type="match status" value="1"/>
</dbReference>
<gene>
    <name evidence="6 7" type="primary">rplW</name>
    <name evidence="7" type="ORF">HF295_05610</name>
</gene>
<evidence type="ECO:0000256" key="5">
    <source>
        <dbReference type="ARBA" id="ARBA00023274"/>
    </source>
</evidence>
<comment type="subunit">
    <text evidence="6">Part of the 50S ribosomal subunit. Contacts protein L29, and trigger factor when it is bound to the ribosome.</text>
</comment>
<dbReference type="FunFam" id="3.30.70.330:FF:000001">
    <property type="entry name" value="50S ribosomal protein L23"/>
    <property type="match status" value="1"/>
</dbReference>
<keyword evidence="2 6" id="KW-0699">rRNA-binding</keyword>
<dbReference type="InterPro" id="IPR013025">
    <property type="entry name" value="Ribosomal_uL23-like"/>
</dbReference>
<name>A0A7L6N4D7_9MOLU</name>
<evidence type="ECO:0000256" key="1">
    <source>
        <dbReference type="ARBA" id="ARBA00006700"/>
    </source>
</evidence>
<dbReference type="RefSeq" id="WP_312031195.1">
    <property type="nucleotide sequence ID" value="NZ_CP051151.1"/>
</dbReference>
<keyword evidence="8" id="KW-1185">Reference proteome</keyword>
<comment type="function">
    <text evidence="6">One of the early assembly proteins it binds 23S rRNA. One of the proteins that surrounds the polypeptide exit tunnel on the outside of the ribosome. Forms the main docking site for trigger factor binding to the ribosome.</text>
</comment>
<dbReference type="EMBL" id="CP051151">
    <property type="protein sequence ID" value="QLY40362.1"/>
    <property type="molecule type" value="Genomic_DNA"/>
</dbReference>
<dbReference type="GO" id="GO:0003735">
    <property type="term" value="F:structural constituent of ribosome"/>
    <property type="evidence" value="ECO:0007669"/>
    <property type="project" value="InterPro"/>
</dbReference>
<dbReference type="GO" id="GO:1990904">
    <property type="term" value="C:ribonucleoprotein complex"/>
    <property type="evidence" value="ECO:0007669"/>
    <property type="project" value="UniProtKB-KW"/>
</dbReference>
<dbReference type="KEGG" id="tbk:HF295_05610"/>
<keyword evidence="5 6" id="KW-0687">Ribonucleoprotein</keyword>
<evidence type="ECO:0000256" key="6">
    <source>
        <dbReference type="HAMAP-Rule" id="MF_01369"/>
    </source>
</evidence>
<dbReference type="SUPFAM" id="SSF54189">
    <property type="entry name" value="Ribosomal proteins S24e, L23 and L15e"/>
    <property type="match status" value="1"/>
</dbReference>
<keyword evidence="4 6" id="KW-0689">Ribosomal protein</keyword>
<dbReference type="Pfam" id="PF00276">
    <property type="entry name" value="Ribosomal_L23"/>
    <property type="match status" value="1"/>
</dbReference>
<dbReference type="AlphaFoldDB" id="A0A7L6N4D7"/>
<reference evidence="7 8" key="1">
    <citation type="submission" date="2020-04" db="EMBL/GenBank/DDBJ databases">
        <authorList>
            <person name="Zheng R.K."/>
            <person name="Sun C.M."/>
        </authorList>
    </citation>
    <scope>NUCLEOTIDE SEQUENCE [LARGE SCALE GENOMIC DNA]</scope>
    <source>
        <strain evidence="8">zrk29</strain>
    </source>
</reference>
<comment type="similarity">
    <text evidence="1 6">Belongs to the universal ribosomal protein uL23 family.</text>
</comment>
<proteinExistence type="inferred from homology"/>
<dbReference type="GO" id="GO:0005840">
    <property type="term" value="C:ribosome"/>
    <property type="evidence" value="ECO:0007669"/>
    <property type="project" value="UniProtKB-KW"/>
</dbReference>
<dbReference type="InterPro" id="IPR012677">
    <property type="entry name" value="Nucleotide-bd_a/b_plait_sf"/>
</dbReference>
<dbReference type="InterPro" id="IPR012678">
    <property type="entry name" value="Ribosomal_uL23/eL15/eS24_sf"/>
</dbReference>
<dbReference type="GO" id="GO:0019843">
    <property type="term" value="F:rRNA binding"/>
    <property type="evidence" value="ECO:0007669"/>
    <property type="project" value="UniProtKB-UniRule"/>
</dbReference>
<keyword evidence="3 6" id="KW-0694">RNA-binding</keyword>
<evidence type="ECO:0000256" key="3">
    <source>
        <dbReference type="ARBA" id="ARBA00022884"/>
    </source>
</evidence>
<sequence>MDKYIVIKRPIVTEKSTKLAEENKYTFEVDKRANKIQIKEAIEALFDVKVKKVNVMNGKPKAKRVGQYQGFKPAVSKAVITLEEGYKIDIYTA</sequence>
<protein>
    <recommendedName>
        <fullName evidence="6">Large ribosomal subunit protein uL23</fullName>
    </recommendedName>
</protein>